<accession>A0A6J5EFH0</accession>
<dbReference type="RefSeq" id="WP_175228898.1">
    <property type="nucleotide sequence ID" value="NZ_CADIKH010000023.1"/>
</dbReference>
<feature type="compositionally biased region" description="Polar residues" evidence="2">
    <location>
        <begin position="18"/>
        <end position="37"/>
    </location>
</feature>
<dbReference type="Pfam" id="PF10145">
    <property type="entry name" value="PhageMin_Tail"/>
    <property type="match status" value="1"/>
</dbReference>
<protein>
    <recommendedName>
        <fullName evidence="3">Phage tail tape measure protein domain-containing protein</fullName>
    </recommendedName>
</protein>
<dbReference type="InterPro" id="IPR010090">
    <property type="entry name" value="Phage_tape_meas"/>
</dbReference>
<dbReference type="Proteomes" id="UP000494363">
    <property type="component" value="Unassembled WGS sequence"/>
</dbReference>
<keyword evidence="5" id="KW-1185">Reference proteome</keyword>
<keyword evidence="1" id="KW-0175">Coiled coil</keyword>
<evidence type="ECO:0000313" key="5">
    <source>
        <dbReference type="Proteomes" id="UP000494363"/>
    </source>
</evidence>
<evidence type="ECO:0000313" key="4">
    <source>
        <dbReference type="EMBL" id="CAB3764101.1"/>
    </source>
</evidence>
<feature type="region of interest" description="Disordered" evidence="2">
    <location>
        <begin position="1"/>
        <end position="37"/>
    </location>
</feature>
<evidence type="ECO:0000256" key="2">
    <source>
        <dbReference type="SAM" id="MobiDB-lite"/>
    </source>
</evidence>
<sequence>MSRDLEVGLTLRMRDQASAPTQQAERNVQRSVRQTTQTYTDASRVAVTTSRMLYDVRMSQSARAEQSVQRNVQQTEAAYVRADRNILTSSQRLANARQQLDVRSEQTVRREIDQTVAAYNRLYRAGFSSASEQARAFSALRSRVAELNRELRGTEQAESRLTRSGRGINAAWRAGGAIAGGVAGVMVAAPAVRETMAYDRRLAMMANTAFSDRDVVGRRRGIGELNDAIVGAVRQGGGTREQAADTLDNLLASGAVSDKSAMKLLPTLQKFSTATGADPNELGNIAIRAMQNFGIKEADIPRALDMALKGGQAGGFELKDMSKWLPQQMSLAKTAGMSGLTDFGKLVVANQASVITAGTKDEAGNNLVNLLEKLNSADTQVKAKHLGIDLTGSLASSRAQGVNALDAFVGIVENVMAKDKNYQRTRAQLASAPEGERKDILSSQANLLEGSAIGKLIHDRQALGALVAYMGQTDYRKQVSAQVFDPRSAVTGNFDLISQTPSFKADQLENERVIGRQNALENLDNSLGNAATNLTNYARKYPGISAAIEGTTIGLQTLTATLGAAAAVSILRGGFGGAAGAGAAGSAAADAAAATEAGALGSNAARAATFGSRFARNAKLLGRFGVPLQVAAGGIEAFSIANNDAMSPDQKKAGYVGVAGGVVGGLAGMAGGAAAGAAVGSVVPVAGTIVGAVGGAIAGYFGHDFGEKIGKLIGDAIFAQKKDEKPPVVEGHFTINLDGQHLYDFVTTSGQKAALRQ</sequence>
<name>A0A6J5EFH0_9BURK</name>
<evidence type="ECO:0000256" key="1">
    <source>
        <dbReference type="SAM" id="Coils"/>
    </source>
</evidence>
<dbReference type="AlphaFoldDB" id="A0A6J5EFH0"/>
<feature type="domain" description="Phage tail tape measure protein" evidence="3">
    <location>
        <begin position="234"/>
        <end position="426"/>
    </location>
</feature>
<evidence type="ECO:0000259" key="3">
    <source>
        <dbReference type="Pfam" id="PF10145"/>
    </source>
</evidence>
<feature type="coiled-coil region" evidence="1">
    <location>
        <begin position="137"/>
        <end position="164"/>
    </location>
</feature>
<gene>
    <name evidence="4" type="ORF">LMG29542_04779</name>
</gene>
<organism evidence="4 5">
    <name type="scientific">Paraburkholderia humisilvae</name>
    <dbReference type="NCBI Taxonomy" id="627669"/>
    <lineage>
        <taxon>Bacteria</taxon>
        <taxon>Pseudomonadati</taxon>
        <taxon>Pseudomonadota</taxon>
        <taxon>Betaproteobacteria</taxon>
        <taxon>Burkholderiales</taxon>
        <taxon>Burkholderiaceae</taxon>
        <taxon>Paraburkholderia</taxon>
    </lineage>
</organism>
<dbReference type="EMBL" id="CADIKH010000023">
    <property type="protein sequence ID" value="CAB3764101.1"/>
    <property type="molecule type" value="Genomic_DNA"/>
</dbReference>
<reference evidence="4 5" key="1">
    <citation type="submission" date="2020-04" db="EMBL/GenBank/DDBJ databases">
        <authorList>
            <person name="De Canck E."/>
        </authorList>
    </citation>
    <scope>NUCLEOTIDE SEQUENCE [LARGE SCALE GENOMIC DNA]</scope>
    <source>
        <strain evidence="4 5">LMG 29542</strain>
    </source>
</reference>
<proteinExistence type="predicted"/>